<feature type="region of interest" description="Disordered" evidence="1">
    <location>
        <begin position="49"/>
        <end position="81"/>
    </location>
</feature>
<comment type="caution">
    <text evidence="2">The sequence shown here is derived from an EMBL/GenBank/DDBJ whole genome shotgun (WGS) entry which is preliminary data.</text>
</comment>
<dbReference type="AlphaFoldDB" id="A0ABD2ABJ5"/>
<dbReference type="Proteomes" id="UP001607302">
    <property type="component" value="Unassembled WGS sequence"/>
</dbReference>
<proteinExistence type="predicted"/>
<keyword evidence="3" id="KW-1185">Reference proteome</keyword>
<sequence>MNGKEEKGKGGGRIRNKEQGVRSNEEGKGSPIIVSPGWLLTQHKLGSRIDWNPAGSRERRRRTSGIIPCWPGPGNNVGNDEDGMPRYAGYRAELRSFEVGELWGI</sequence>
<evidence type="ECO:0000256" key="1">
    <source>
        <dbReference type="SAM" id="MobiDB-lite"/>
    </source>
</evidence>
<gene>
    <name evidence="2" type="ORF">V1478_011791</name>
</gene>
<reference evidence="2 3" key="1">
    <citation type="journal article" date="2024" name="Ann. Entomol. Soc. Am.">
        <title>Genomic analyses of the southern and eastern yellowjacket wasps (Hymenoptera: Vespidae) reveal evolutionary signatures of social life.</title>
        <authorList>
            <person name="Catto M.A."/>
            <person name="Caine P.B."/>
            <person name="Orr S.E."/>
            <person name="Hunt B.G."/>
            <person name="Goodisman M.A.D."/>
        </authorList>
    </citation>
    <scope>NUCLEOTIDE SEQUENCE [LARGE SCALE GENOMIC DNA]</scope>
    <source>
        <strain evidence="2">233</strain>
        <tissue evidence="2">Head and thorax</tissue>
    </source>
</reference>
<name>A0ABD2ABJ5_VESSQ</name>
<protein>
    <submittedName>
        <fullName evidence="2">Uncharacterized protein</fullName>
    </submittedName>
</protein>
<organism evidence="2 3">
    <name type="scientific">Vespula squamosa</name>
    <name type="common">Southern yellow jacket</name>
    <name type="synonym">Wasp</name>
    <dbReference type="NCBI Taxonomy" id="30214"/>
    <lineage>
        <taxon>Eukaryota</taxon>
        <taxon>Metazoa</taxon>
        <taxon>Ecdysozoa</taxon>
        <taxon>Arthropoda</taxon>
        <taxon>Hexapoda</taxon>
        <taxon>Insecta</taxon>
        <taxon>Pterygota</taxon>
        <taxon>Neoptera</taxon>
        <taxon>Endopterygota</taxon>
        <taxon>Hymenoptera</taxon>
        <taxon>Apocrita</taxon>
        <taxon>Aculeata</taxon>
        <taxon>Vespoidea</taxon>
        <taxon>Vespidae</taxon>
        <taxon>Vespinae</taxon>
        <taxon>Vespula</taxon>
    </lineage>
</organism>
<evidence type="ECO:0000313" key="3">
    <source>
        <dbReference type="Proteomes" id="UP001607302"/>
    </source>
</evidence>
<feature type="compositionally biased region" description="Basic and acidic residues" evidence="1">
    <location>
        <begin position="1"/>
        <end position="28"/>
    </location>
</feature>
<dbReference type="EMBL" id="JAUDFV010000152">
    <property type="protein sequence ID" value="KAL2717915.1"/>
    <property type="molecule type" value="Genomic_DNA"/>
</dbReference>
<accession>A0ABD2ABJ5</accession>
<feature type="region of interest" description="Disordered" evidence="1">
    <location>
        <begin position="1"/>
        <end position="35"/>
    </location>
</feature>
<evidence type="ECO:0000313" key="2">
    <source>
        <dbReference type="EMBL" id="KAL2717915.1"/>
    </source>
</evidence>